<feature type="binding site" evidence="5">
    <location>
        <position position="166"/>
    </location>
    <ligand>
        <name>Mn(2+)</name>
        <dbReference type="ChEBI" id="CHEBI:29035"/>
        <label>2</label>
    </ligand>
</feature>
<dbReference type="AlphaFoldDB" id="A0A242C6E9"/>
<gene>
    <name evidence="7" type="ORF">A5880_000370</name>
    <name evidence="8" type="ORF">A5880_002653</name>
</gene>
<dbReference type="InterPro" id="IPR002933">
    <property type="entry name" value="Peptidase_M20"/>
</dbReference>
<reference evidence="7 9" key="2">
    <citation type="submission" date="2018-07" db="EMBL/GenBank/DDBJ databases">
        <title>The Genome Sequence of Enterococcus sp. DIV0659b.</title>
        <authorList>
            <consortium name="The Broad Institute Genomics Platform"/>
            <consortium name="The Broad Institute Genomic Center for Infectious Diseases"/>
            <person name="Earl A."/>
            <person name="Manson A."/>
            <person name="Schwartman J."/>
            <person name="Gilmore M."/>
            <person name="Abouelleil A."/>
            <person name="Cao P."/>
            <person name="Chapman S."/>
            <person name="Cusick C."/>
            <person name="Shea T."/>
            <person name="Young S."/>
            <person name="Neafsey D."/>
            <person name="Nusbaum C."/>
            <person name="Birren B."/>
        </authorList>
    </citation>
    <scope>NUCLEOTIDE SEQUENCE [LARGE SCALE GENOMIC DNA]</scope>
    <source>
        <strain evidence="7 9">4G2_DIV0659</strain>
    </source>
</reference>
<evidence type="ECO:0000259" key="6">
    <source>
        <dbReference type="Pfam" id="PF07687"/>
    </source>
</evidence>
<name>A0A242C6E9_9ENTE</name>
<keyword evidence="2" id="KW-0378">Hydrolase</keyword>
<dbReference type="RefSeq" id="WP_086331519.1">
    <property type="nucleotide sequence ID" value="NZ_NGLE02000001.1"/>
</dbReference>
<reference evidence="8" key="1">
    <citation type="submission" date="2017-05" db="EMBL/GenBank/DDBJ databases">
        <title>The Genome Sequence of Enterococcus sp. 4G2_DIV0659.</title>
        <authorList>
            <consortium name="The Broad Institute Genomics Platform"/>
            <consortium name="The Broad Institute Genomic Center for Infectious Diseases"/>
            <person name="Earl A."/>
            <person name="Manson A."/>
            <person name="Schwartman J."/>
            <person name="Gilmore M."/>
            <person name="Abouelleil A."/>
            <person name="Cao P."/>
            <person name="Chapman S."/>
            <person name="Cusick C."/>
            <person name="Shea T."/>
            <person name="Young S."/>
            <person name="Neafsey D."/>
            <person name="Nusbaum C."/>
            <person name="Birren B."/>
        </authorList>
    </citation>
    <scope>NUCLEOTIDE SEQUENCE [LARGE SCALE GENOMIC DNA]</scope>
    <source>
        <strain evidence="8">4G2_DIV0659</strain>
    </source>
</reference>
<protein>
    <recommendedName>
        <fullName evidence="6">Peptidase M20 dimerisation domain-containing protein</fullName>
    </recommendedName>
</protein>
<dbReference type="PIRSF" id="PIRSF005962">
    <property type="entry name" value="Pept_M20D_amidohydro"/>
    <property type="match status" value="1"/>
</dbReference>
<dbReference type="NCBIfam" id="TIGR01891">
    <property type="entry name" value="amidohydrolases"/>
    <property type="match status" value="1"/>
</dbReference>
<dbReference type="InterPro" id="IPR036264">
    <property type="entry name" value="Bact_exopeptidase_dim_dom"/>
</dbReference>
<evidence type="ECO:0000313" key="9">
    <source>
        <dbReference type="Proteomes" id="UP000195139"/>
    </source>
</evidence>
<keyword evidence="1" id="KW-0028">Amino-acid biosynthesis</keyword>
<feature type="domain" description="Peptidase M20 dimerisation" evidence="6">
    <location>
        <begin position="184"/>
        <end position="282"/>
    </location>
</feature>
<evidence type="ECO:0000256" key="1">
    <source>
        <dbReference type="ARBA" id="ARBA00022605"/>
    </source>
</evidence>
<feature type="binding site" evidence="5">
    <location>
        <position position="141"/>
    </location>
    <ligand>
        <name>Mn(2+)</name>
        <dbReference type="ChEBI" id="CHEBI:29035"/>
        <label>2</label>
    </ligand>
</feature>
<dbReference type="OrthoDB" id="9776731at2"/>
<dbReference type="EMBL" id="NGLE01000004">
    <property type="protein sequence ID" value="OTO05480.1"/>
    <property type="molecule type" value="Genomic_DNA"/>
</dbReference>
<evidence type="ECO:0000256" key="3">
    <source>
        <dbReference type="ARBA" id="ARBA00022915"/>
    </source>
</evidence>
<dbReference type="FunFam" id="3.30.70.360:FF:000001">
    <property type="entry name" value="N-acetyldiaminopimelate deacetylase"/>
    <property type="match status" value="1"/>
</dbReference>
<dbReference type="STRING" id="1834181.A5880_002653"/>
<evidence type="ECO:0000256" key="4">
    <source>
        <dbReference type="ARBA" id="ARBA00023154"/>
    </source>
</evidence>
<dbReference type="EMBL" id="NGLE02000001">
    <property type="protein sequence ID" value="MEI5992831.1"/>
    <property type="molecule type" value="Genomic_DNA"/>
</dbReference>
<dbReference type="PANTHER" id="PTHR11014:SF63">
    <property type="entry name" value="METALLOPEPTIDASE, PUTATIVE (AFU_ORTHOLOGUE AFUA_6G09600)-RELATED"/>
    <property type="match status" value="1"/>
</dbReference>
<feature type="binding site" evidence="5">
    <location>
        <position position="107"/>
    </location>
    <ligand>
        <name>Mn(2+)</name>
        <dbReference type="ChEBI" id="CHEBI:29035"/>
        <label>2</label>
    </ligand>
</feature>
<dbReference type="GO" id="GO:0009085">
    <property type="term" value="P:lysine biosynthetic process"/>
    <property type="evidence" value="ECO:0007669"/>
    <property type="project" value="UniProtKB-KW"/>
</dbReference>
<dbReference type="Proteomes" id="UP000195139">
    <property type="component" value="Unassembled WGS sequence"/>
</dbReference>
<evidence type="ECO:0000256" key="5">
    <source>
        <dbReference type="PIRSR" id="PIRSR005962-1"/>
    </source>
</evidence>
<dbReference type="InterPro" id="IPR011650">
    <property type="entry name" value="Peptidase_M20_dimer"/>
</dbReference>
<keyword evidence="9" id="KW-1185">Reference proteome</keyword>
<dbReference type="GO" id="GO:0046872">
    <property type="term" value="F:metal ion binding"/>
    <property type="evidence" value="ECO:0007669"/>
    <property type="project" value="UniProtKB-KW"/>
</dbReference>
<comment type="caution">
    <text evidence="8">The sequence shown here is derived from an EMBL/GenBank/DDBJ whole genome shotgun (WGS) entry which is preliminary data.</text>
</comment>
<sequence length="395" mass="43294">MRFKEQLLQALDQKEEKMIEIRRYLHQYPELSFQEYKTAKYIADFYEGKDCSVRTGVGGNGVVVTIDSGRAGRTVALRADFDALPIQENTGLPFSSKIDGVMHACGHDAHTAYMLVLAETLIELKDAWQGKIVILHQHAEELPPGGAKAMIADGCLDGVDNVLGLHVISNLKNSTVYYHAGSIHTGQSGFKVSIHGRGGHGSMPQDTTDAILAASNLVVSLQSIVSRRVDPFEMTTLTIGSFEASGASNAVNGKVVLQGDVRTLSGEVQKSVEVEFKRILDGIALMYNVTYELEYRHNYPVTVNNEQLTDFVSASLKNSDIPEIEAILDSGAQGPSEDFAYYAQEKPSCYFHVGAAPKDGHFYPHHNEKFMIDENALLISAKAMGAVVADYLEKY</sequence>
<accession>A0A242C6E9</accession>
<dbReference type="SUPFAM" id="SSF53187">
    <property type="entry name" value="Zn-dependent exopeptidases"/>
    <property type="match status" value="1"/>
</dbReference>
<dbReference type="Pfam" id="PF07687">
    <property type="entry name" value="M20_dimer"/>
    <property type="match status" value="1"/>
</dbReference>
<dbReference type="GO" id="GO:0019877">
    <property type="term" value="P:diaminopimelate biosynthetic process"/>
    <property type="evidence" value="ECO:0007669"/>
    <property type="project" value="UniProtKB-KW"/>
</dbReference>
<keyword evidence="4" id="KW-0457">Lysine biosynthesis</keyword>
<dbReference type="InterPro" id="IPR017439">
    <property type="entry name" value="Amidohydrolase"/>
</dbReference>
<comment type="cofactor">
    <cofactor evidence="5">
        <name>Mn(2+)</name>
        <dbReference type="ChEBI" id="CHEBI:29035"/>
    </cofactor>
    <text evidence="5">The Mn(2+) ion enhances activity.</text>
</comment>
<evidence type="ECO:0000313" key="8">
    <source>
        <dbReference type="EMBL" id="OTO05480.1"/>
    </source>
</evidence>
<dbReference type="GO" id="GO:0050118">
    <property type="term" value="F:N-acetyldiaminopimelate deacetylase activity"/>
    <property type="evidence" value="ECO:0007669"/>
    <property type="project" value="UniProtKB-ARBA"/>
</dbReference>
<dbReference type="Pfam" id="PF01546">
    <property type="entry name" value="Peptidase_M20"/>
    <property type="match status" value="1"/>
</dbReference>
<keyword evidence="5" id="KW-0479">Metal-binding</keyword>
<dbReference type="PANTHER" id="PTHR11014">
    <property type="entry name" value="PEPTIDASE M20 FAMILY MEMBER"/>
    <property type="match status" value="1"/>
</dbReference>
<proteinExistence type="predicted"/>
<evidence type="ECO:0000313" key="7">
    <source>
        <dbReference type="EMBL" id="MEI5992831.1"/>
    </source>
</evidence>
<dbReference type="Gene3D" id="3.40.630.10">
    <property type="entry name" value="Zn peptidases"/>
    <property type="match status" value="1"/>
</dbReference>
<evidence type="ECO:0000256" key="2">
    <source>
        <dbReference type="ARBA" id="ARBA00022801"/>
    </source>
</evidence>
<dbReference type="Gene3D" id="3.30.70.360">
    <property type="match status" value="1"/>
</dbReference>
<keyword evidence="5" id="KW-0464">Manganese</keyword>
<keyword evidence="3" id="KW-0220">Diaminopimelate biosynthesis</keyword>
<feature type="binding site" evidence="5">
    <location>
        <position position="366"/>
    </location>
    <ligand>
        <name>Mn(2+)</name>
        <dbReference type="ChEBI" id="CHEBI:29035"/>
        <label>2</label>
    </ligand>
</feature>
<feature type="binding site" evidence="5">
    <location>
        <position position="105"/>
    </location>
    <ligand>
        <name>Mn(2+)</name>
        <dbReference type="ChEBI" id="CHEBI:29035"/>
        <label>2</label>
    </ligand>
</feature>
<organism evidence="8">
    <name type="scientific">Candidatus Enterococcus mansonii</name>
    <dbReference type="NCBI Taxonomy" id="1834181"/>
    <lineage>
        <taxon>Bacteria</taxon>
        <taxon>Bacillati</taxon>
        <taxon>Bacillota</taxon>
        <taxon>Bacilli</taxon>
        <taxon>Lactobacillales</taxon>
        <taxon>Enterococcaceae</taxon>
        <taxon>Enterococcus</taxon>
    </lineage>
</organism>
<dbReference type="SUPFAM" id="SSF55031">
    <property type="entry name" value="Bacterial exopeptidase dimerisation domain"/>
    <property type="match status" value="1"/>
</dbReference>